<reference evidence="5" key="1">
    <citation type="submission" date="2016-01" db="EMBL/GenBank/DDBJ databases">
        <title>Reference transcriptome for the parasite Schistocephalus solidus: insights into the molecular evolution of parasitism.</title>
        <authorList>
            <person name="Hebert F.O."/>
            <person name="Grambauer S."/>
            <person name="Barber I."/>
            <person name="Landry C.R."/>
            <person name="Aubin-Horth N."/>
        </authorList>
    </citation>
    <scope>NUCLEOTIDE SEQUENCE</scope>
</reference>
<dbReference type="InterPro" id="IPR028934">
    <property type="entry name" value="Vps26-related"/>
</dbReference>
<keyword evidence="3" id="KW-0653">Protein transport</keyword>
<protein>
    <submittedName>
        <fullName evidence="5">Vacuolar protein sorting-associated protein 26B</fullName>
    </submittedName>
</protein>
<feature type="compositionally biased region" description="Polar residues" evidence="4">
    <location>
        <begin position="471"/>
        <end position="481"/>
    </location>
</feature>
<gene>
    <name evidence="5" type="primary">VP26B</name>
    <name evidence="5" type="ORF">TR117290</name>
</gene>
<dbReference type="InterPro" id="IPR014756">
    <property type="entry name" value="Ig_E-set"/>
</dbReference>
<feature type="compositionally biased region" description="Basic and acidic residues" evidence="4">
    <location>
        <begin position="385"/>
        <end position="414"/>
    </location>
</feature>
<dbReference type="PANTHER" id="PTHR12233">
    <property type="entry name" value="VACUOLAR PROTEIN SORTING 26 RELATED"/>
    <property type="match status" value="1"/>
</dbReference>
<feature type="non-terminal residue" evidence="5">
    <location>
        <position position="1"/>
    </location>
</feature>
<evidence type="ECO:0000256" key="2">
    <source>
        <dbReference type="ARBA" id="ARBA00022448"/>
    </source>
</evidence>
<feature type="region of interest" description="Disordered" evidence="4">
    <location>
        <begin position="349"/>
        <end position="522"/>
    </location>
</feature>
<evidence type="ECO:0000256" key="4">
    <source>
        <dbReference type="SAM" id="MobiDB-lite"/>
    </source>
</evidence>
<dbReference type="EMBL" id="GEEE01021145">
    <property type="protein sequence ID" value="JAP42080.1"/>
    <property type="molecule type" value="Transcribed_RNA"/>
</dbReference>
<evidence type="ECO:0000313" key="5">
    <source>
        <dbReference type="EMBL" id="JAP42080.1"/>
    </source>
</evidence>
<evidence type="ECO:0000256" key="1">
    <source>
        <dbReference type="ARBA" id="ARBA00009100"/>
    </source>
</evidence>
<keyword evidence="2" id="KW-0813">Transport</keyword>
<dbReference type="Gene3D" id="2.60.40.640">
    <property type="match status" value="2"/>
</dbReference>
<dbReference type="InterPro" id="IPR014752">
    <property type="entry name" value="Arrestin-like_C"/>
</dbReference>
<name>A0A0X3NSH4_SCHSO</name>
<dbReference type="AlphaFoldDB" id="A0A0X3NSH4"/>
<dbReference type="Pfam" id="PF03643">
    <property type="entry name" value="Vps26"/>
    <property type="match status" value="1"/>
</dbReference>
<sequence length="522" mass="58588">QCFTTLALNGPTQVLCGRLQAVLHANMNFLGLGQNATIEIVLDSLESRKLVEVKTDENNRTLLPVFYNGESLSGKVTISVKRNGKLEYQGIKIDFVGQIDFFADRGSRDEFLTRTQELARPGILSQSATYPFHFADVEKPYESYVGSNVQLRYFLRVTIVRRFMDITKEMEIVVHSFFRLPQPDTNIQMEVGIEESLHIEFEYNKSCYHLEDVIVGKIYFLLVRVKIKYMEIQILRREATGIGVNQFSDQETLAKFEIMDGAPVRGESIPIRLFLAAYNLTPTMRDVNRKFTVRYYLNLVLLDEEERRYYKQHEIILYRKPDKRPEPIVAGALANAAITKGAVIAGDPQSNVSRTEEEPELPQSPPPPSSPVRNSFLPNDEEDGCTSHECADDDQARDAHVKEPVYSEFEDRKKSANSFAAPPPHLPSAVPAANGDAAVDDVPPTTYATTNKDDETDVFRGLGGDDEHSEASSTASMSRAQRSMARYEPAKERPPSHQQLLSPTASQETEKEVLETATAGAL</sequence>
<dbReference type="GO" id="GO:0030904">
    <property type="term" value="C:retromer complex"/>
    <property type="evidence" value="ECO:0007669"/>
    <property type="project" value="UniProtKB-ARBA"/>
</dbReference>
<dbReference type="FunFam" id="2.60.40.640:FF:000015">
    <property type="entry name" value="Vacuolar protein sorting-associated protein 26"/>
    <property type="match status" value="1"/>
</dbReference>
<evidence type="ECO:0000256" key="3">
    <source>
        <dbReference type="ARBA" id="ARBA00022927"/>
    </source>
</evidence>
<dbReference type="SUPFAM" id="SSF81296">
    <property type="entry name" value="E set domains"/>
    <property type="match status" value="1"/>
</dbReference>
<feature type="compositionally biased region" description="Polar residues" evidence="4">
    <location>
        <begin position="496"/>
        <end position="507"/>
    </location>
</feature>
<organism evidence="5">
    <name type="scientific">Schistocephalus solidus</name>
    <name type="common">Tapeworm</name>
    <dbReference type="NCBI Taxonomy" id="70667"/>
    <lineage>
        <taxon>Eukaryota</taxon>
        <taxon>Metazoa</taxon>
        <taxon>Spiralia</taxon>
        <taxon>Lophotrochozoa</taxon>
        <taxon>Platyhelminthes</taxon>
        <taxon>Cestoda</taxon>
        <taxon>Eucestoda</taxon>
        <taxon>Diphyllobothriidea</taxon>
        <taxon>Diphyllobothriidae</taxon>
        <taxon>Schistocephalus</taxon>
    </lineage>
</organism>
<accession>A0A0X3NSH4</accession>
<proteinExistence type="inferred from homology"/>
<comment type="similarity">
    <text evidence="1">Belongs to the VPS26 family.</text>
</comment>
<dbReference type="GO" id="GO:0006886">
    <property type="term" value="P:intracellular protein transport"/>
    <property type="evidence" value="ECO:0007669"/>
    <property type="project" value="InterPro"/>
</dbReference>